<evidence type="ECO:0000259" key="1">
    <source>
        <dbReference type="PROSITE" id="PS50181"/>
    </source>
</evidence>
<dbReference type="SMART" id="SM00256">
    <property type="entry name" value="FBOX"/>
    <property type="match status" value="1"/>
</dbReference>
<dbReference type="Pfam" id="PF07734">
    <property type="entry name" value="FBA_1"/>
    <property type="match status" value="1"/>
</dbReference>
<gene>
    <name evidence="2" type="ORF">MIMGU_mgv1a023196mg</name>
</gene>
<dbReference type="InterPro" id="IPR017451">
    <property type="entry name" value="F-box-assoc_interact_dom"/>
</dbReference>
<dbReference type="SUPFAM" id="SSF81383">
    <property type="entry name" value="F-box domain"/>
    <property type="match status" value="1"/>
</dbReference>
<dbReference type="eggNOG" id="ENOG502SQQJ">
    <property type="taxonomic scope" value="Eukaryota"/>
</dbReference>
<evidence type="ECO:0000313" key="2">
    <source>
        <dbReference type="EMBL" id="EYU24734.1"/>
    </source>
</evidence>
<name>A0A022QAU7_ERYGU</name>
<dbReference type="Pfam" id="PF12937">
    <property type="entry name" value="F-box-like"/>
    <property type="match status" value="1"/>
</dbReference>
<sequence>MAIELEKTSSANIPPEIIEIILTKLSSVKSLLRFKAVSKSWNTIISDPLFIQNHLQSSNNSPNNNLFLSRHTYGTGRGFPLVKFDVGKIDSGEISAENIPNGYDRILCECNGVLLLTSRLHSESEYDTYALWNPSTRSQMFLINRCEFNEDHEVDCGVCYDKITGDFKVVFVYSMNYAIYSCNNNSWTEKYLGTKFHTILGTPGAAIFVDGATYWILAVESTNISGPQLVYFDPRTDELKILQKPEQLSDDKFHLINTSSLGGSLCLYEYNYRENSIQIWIKEKGIDVGENSTHWKEFMTVGNFRVPFLWITPICFVGNKVVIQVARKKFVYYSPNEKTREEEKLSPNFGAQLCNGGYINNQHIGDLGSKLSTGKMADGLSFLTGNNWVSMRDIGNNKKGTENGELLQKA</sequence>
<dbReference type="InterPro" id="IPR001810">
    <property type="entry name" value="F-box_dom"/>
</dbReference>
<dbReference type="AlphaFoldDB" id="A0A022QAU7"/>
<dbReference type="PANTHER" id="PTHR31672:SF13">
    <property type="entry name" value="F-BOX PROTEIN CPR30-LIKE"/>
    <property type="match status" value="1"/>
</dbReference>
<dbReference type="Proteomes" id="UP000030748">
    <property type="component" value="Unassembled WGS sequence"/>
</dbReference>
<feature type="domain" description="F-box" evidence="1">
    <location>
        <begin position="7"/>
        <end position="54"/>
    </location>
</feature>
<dbReference type="NCBIfam" id="TIGR01640">
    <property type="entry name" value="F_box_assoc_1"/>
    <property type="match status" value="1"/>
</dbReference>
<proteinExistence type="predicted"/>
<evidence type="ECO:0000313" key="3">
    <source>
        <dbReference type="Proteomes" id="UP000030748"/>
    </source>
</evidence>
<dbReference type="PROSITE" id="PS50181">
    <property type="entry name" value="FBOX"/>
    <property type="match status" value="1"/>
</dbReference>
<reference evidence="2 3" key="1">
    <citation type="journal article" date="2013" name="Proc. Natl. Acad. Sci. U.S.A.">
        <title>Fine-scale variation in meiotic recombination in Mimulus inferred from population shotgun sequencing.</title>
        <authorList>
            <person name="Hellsten U."/>
            <person name="Wright K.M."/>
            <person name="Jenkins J."/>
            <person name="Shu S."/>
            <person name="Yuan Y."/>
            <person name="Wessler S.R."/>
            <person name="Schmutz J."/>
            <person name="Willis J.H."/>
            <person name="Rokhsar D.S."/>
        </authorList>
    </citation>
    <scope>NUCLEOTIDE SEQUENCE [LARGE SCALE GENOMIC DNA]</scope>
    <source>
        <strain evidence="3">cv. DUN x IM62</strain>
    </source>
</reference>
<dbReference type="EMBL" id="KI632112">
    <property type="protein sequence ID" value="EYU24734.1"/>
    <property type="molecule type" value="Genomic_DNA"/>
</dbReference>
<dbReference type="InterPro" id="IPR050796">
    <property type="entry name" value="SCF_F-box_component"/>
</dbReference>
<dbReference type="PANTHER" id="PTHR31672">
    <property type="entry name" value="BNACNNG10540D PROTEIN"/>
    <property type="match status" value="1"/>
</dbReference>
<protein>
    <recommendedName>
        <fullName evidence="1">F-box domain-containing protein</fullName>
    </recommendedName>
</protein>
<dbReference type="Gene3D" id="1.20.1280.50">
    <property type="match status" value="1"/>
</dbReference>
<organism evidence="2 3">
    <name type="scientific">Erythranthe guttata</name>
    <name type="common">Yellow monkey flower</name>
    <name type="synonym">Mimulus guttatus</name>
    <dbReference type="NCBI Taxonomy" id="4155"/>
    <lineage>
        <taxon>Eukaryota</taxon>
        <taxon>Viridiplantae</taxon>
        <taxon>Streptophyta</taxon>
        <taxon>Embryophyta</taxon>
        <taxon>Tracheophyta</taxon>
        <taxon>Spermatophyta</taxon>
        <taxon>Magnoliopsida</taxon>
        <taxon>eudicotyledons</taxon>
        <taxon>Gunneridae</taxon>
        <taxon>Pentapetalae</taxon>
        <taxon>asterids</taxon>
        <taxon>lamiids</taxon>
        <taxon>Lamiales</taxon>
        <taxon>Phrymaceae</taxon>
        <taxon>Erythranthe</taxon>
    </lineage>
</organism>
<dbReference type="InterPro" id="IPR006527">
    <property type="entry name" value="F-box-assoc_dom_typ1"/>
</dbReference>
<accession>A0A022QAU7</accession>
<keyword evidence="3" id="KW-1185">Reference proteome</keyword>
<dbReference type="InterPro" id="IPR036047">
    <property type="entry name" value="F-box-like_dom_sf"/>
</dbReference>